<dbReference type="PANTHER" id="PTHR46086">
    <property type="entry name" value="ALPHA/BETA-HYDROLASES SUPERFAMILY PROTEIN"/>
    <property type="match status" value="1"/>
</dbReference>
<dbReference type="Pfam" id="PF01764">
    <property type="entry name" value="Lipase_3"/>
    <property type="match status" value="1"/>
</dbReference>
<dbReference type="CDD" id="cd00519">
    <property type="entry name" value="Lipase_3"/>
    <property type="match status" value="1"/>
</dbReference>
<feature type="domain" description="Fungal lipase-type" evidence="1">
    <location>
        <begin position="202"/>
        <end position="364"/>
    </location>
</feature>
<dbReference type="GO" id="GO:0006629">
    <property type="term" value="P:lipid metabolic process"/>
    <property type="evidence" value="ECO:0007669"/>
    <property type="project" value="InterPro"/>
</dbReference>
<dbReference type="InterPro" id="IPR002921">
    <property type="entry name" value="Fungal_lipase-type"/>
</dbReference>
<comment type="caution">
    <text evidence="2">The sequence shown here is derived from an EMBL/GenBank/DDBJ whole genome shotgun (WGS) entry which is preliminary data.</text>
</comment>
<dbReference type="Proteomes" id="UP000775213">
    <property type="component" value="Unassembled WGS sequence"/>
</dbReference>
<dbReference type="PANTHER" id="PTHR46086:SF4">
    <property type="entry name" value="ALPHA_BETA-HYDROLASES SUPERFAMILY PROTEIN"/>
    <property type="match status" value="1"/>
</dbReference>
<sequence>MADTGFFTDYLVLRPDKAGLRDLLHVLYSGNVDENESMFGPPGTEIAGMRRRWDIFISLLVQRSLLLLSSPLAWFGSAVGFWGNLVPDNGGLLSLFANFMRGDVQIPVKGSDTYRSAIGLIDTRVQLDKSIKSGDPRYQAALAIMAAKLSYENEPFIESTIKNQWKMEFLAYYNCWNDYEEDFTTQAFIMRDKTNSLADLIVVAFRGTEPFDATQWCTDIDFSWYEIPHVGKIHGGFIKALGLQKNGGFPKELDDHSNKQRPYAYYAVREELRDELRRNENARYIVTGHSLGGALAVLFPLVLALHGEDLLLERLEGVYTFGQPRVGDEKLGEFAEKYLGAADGRRRYSRFVYCNDLVPRLPYDDSTLLFKHFGKCLYYNSFYRGTVKDEEPNKNYFSVFTVIPKYFNAMWELVRGFFIGFIEGSDYREGWALRLLRLFGLIVPGLPPHSPQDYVNCTRLGNYLPLDTEKHEIKLD</sequence>
<name>A0AAV7FIL2_DENCH</name>
<keyword evidence="3" id="KW-1185">Reference proteome</keyword>
<organism evidence="2 3">
    <name type="scientific">Dendrobium chrysotoxum</name>
    <name type="common">Orchid</name>
    <dbReference type="NCBI Taxonomy" id="161865"/>
    <lineage>
        <taxon>Eukaryota</taxon>
        <taxon>Viridiplantae</taxon>
        <taxon>Streptophyta</taxon>
        <taxon>Embryophyta</taxon>
        <taxon>Tracheophyta</taxon>
        <taxon>Spermatophyta</taxon>
        <taxon>Magnoliopsida</taxon>
        <taxon>Liliopsida</taxon>
        <taxon>Asparagales</taxon>
        <taxon>Orchidaceae</taxon>
        <taxon>Epidendroideae</taxon>
        <taxon>Malaxideae</taxon>
        <taxon>Dendrobiinae</taxon>
        <taxon>Dendrobium</taxon>
    </lineage>
</organism>
<gene>
    <name evidence="2" type="ORF">IEQ34_026577</name>
</gene>
<reference evidence="2 3" key="1">
    <citation type="journal article" date="2021" name="Hortic Res">
        <title>Chromosome-scale assembly of the Dendrobium chrysotoxum genome enhances the understanding of orchid evolution.</title>
        <authorList>
            <person name="Zhang Y."/>
            <person name="Zhang G.Q."/>
            <person name="Zhang D."/>
            <person name="Liu X.D."/>
            <person name="Xu X.Y."/>
            <person name="Sun W.H."/>
            <person name="Yu X."/>
            <person name="Zhu X."/>
            <person name="Wang Z.W."/>
            <person name="Zhao X."/>
            <person name="Zhong W.Y."/>
            <person name="Chen H."/>
            <person name="Yin W.L."/>
            <person name="Huang T."/>
            <person name="Niu S.C."/>
            <person name="Liu Z.J."/>
        </authorList>
    </citation>
    <scope>NUCLEOTIDE SEQUENCE [LARGE SCALE GENOMIC DNA]</scope>
    <source>
        <strain evidence="2">Lindl</strain>
    </source>
</reference>
<evidence type="ECO:0000313" key="2">
    <source>
        <dbReference type="EMBL" id="KAH0435570.1"/>
    </source>
</evidence>
<dbReference type="AlphaFoldDB" id="A0AAV7FIL2"/>
<dbReference type="SUPFAM" id="SSF53474">
    <property type="entry name" value="alpha/beta-Hydrolases"/>
    <property type="match status" value="1"/>
</dbReference>
<dbReference type="GO" id="GO:0004806">
    <property type="term" value="F:triacylglycerol lipase activity"/>
    <property type="evidence" value="ECO:0007669"/>
    <property type="project" value="InterPro"/>
</dbReference>
<evidence type="ECO:0000259" key="1">
    <source>
        <dbReference type="Pfam" id="PF01764"/>
    </source>
</evidence>
<dbReference type="InterPro" id="IPR029058">
    <property type="entry name" value="AB_hydrolase_fold"/>
</dbReference>
<dbReference type="Gene3D" id="3.40.50.1820">
    <property type="entry name" value="alpha/beta hydrolase"/>
    <property type="match status" value="1"/>
</dbReference>
<dbReference type="EMBL" id="JAGFBR010000766">
    <property type="protein sequence ID" value="KAH0435570.1"/>
    <property type="molecule type" value="Genomic_DNA"/>
</dbReference>
<proteinExistence type="predicted"/>
<accession>A0AAV7FIL2</accession>
<protein>
    <recommendedName>
        <fullName evidence="1">Fungal lipase-type domain-containing protein</fullName>
    </recommendedName>
</protein>
<dbReference type="InterPro" id="IPR044819">
    <property type="entry name" value="OBL-like"/>
</dbReference>
<evidence type="ECO:0000313" key="3">
    <source>
        <dbReference type="Proteomes" id="UP000775213"/>
    </source>
</evidence>